<evidence type="ECO:0000259" key="2">
    <source>
        <dbReference type="SMART" id="SM00852"/>
    </source>
</evidence>
<dbReference type="SUPFAM" id="SSF142433">
    <property type="entry name" value="CinA-like"/>
    <property type="match status" value="1"/>
</dbReference>
<dbReference type="PANTHER" id="PTHR13939:SF0">
    <property type="entry name" value="NMN AMIDOHYDROLASE-LIKE PROTEIN YFAY"/>
    <property type="match status" value="1"/>
</dbReference>
<dbReference type="HAMAP" id="MF_00226_B">
    <property type="entry name" value="CinA_B"/>
    <property type="match status" value="1"/>
</dbReference>
<comment type="similarity">
    <text evidence="1">Belongs to the CinA family.</text>
</comment>
<dbReference type="NCBIfam" id="TIGR00199">
    <property type="entry name" value="PncC_domain"/>
    <property type="match status" value="1"/>
</dbReference>
<evidence type="ECO:0000256" key="1">
    <source>
        <dbReference type="HAMAP-Rule" id="MF_00226"/>
    </source>
</evidence>
<dbReference type="InterPro" id="IPR050101">
    <property type="entry name" value="CinA"/>
</dbReference>
<dbReference type="Pfam" id="PF18146">
    <property type="entry name" value="CinA_KH"/>
    <property type="match status" value="1"/>
</dbReference>
<dbReference type="AlphaFoldDB" id="A0A2G6KGR7"/>
<evidence type="ECO:0000313" key="3">
    <source>
        <dbReference type="EMBL" id="PIE34853.1"/>
    </source>
</evidence>
<organism evidence="3 4">
    <name type="scientific">Ilumatobacter coccineus</name>
    <dbReference type="NCBI Taxonomy" id="467094"/>
    <lineage>
        <taxon>Bacteria</taxon>
        <taxon>Bacillati</taxon>
        <taxon>Actinomycetota</taxon>
        <taxon>Acidimicrobiia</taxon>
        <taxon>Acidimicrobiales</taxon>
        <taxon>Ilumatobacteraceae</taxon>
        <taxon>Ilumatobacter</taxon>
    </lineage>
</organism>
<dbReference type="NCBIfam" id="TIGR00200">
    <property type="entry name" value="cinA_nterm"/>
    <property type="match status" value="1"/>
</dbReference>
<comment type="caution">
    <text evidence="3">The sequence shown here is derived from an EMBL/GenBank/DDBJ whole genome shotgun (WGS) entry which is preliminary data.</text>
</comment>
<dbReference type="InterPro" id="IPR036425">
    <property type="entry name" value="MoaB/Mog-like_dom_sf"/>
</dbReference>
<dbReference type="NCBIfam" id="NF001813">
    <property type="entry name" value="PRK00549.1"/>
    <property type="match status" value="1"/>
</dbReference>
<dbReference type="SMART" id="SM00852">
    <property type="entry name" value="MoCF_biosynth"/>
    <property type="match status" value="1"/>
</dbReference>
<dbReference type="Pfam" id="PF02464">
    <property type="entry name" value="CinA"/>
    <property type="match status" value="1"/>
</dbReference>
<accession>A0A2G6KGR7</accession>
<reference evidence="3 4" key="1">
    <citation type="submission" date="2017-10" db="EMBL/GenBank/DDBJ databases">
        <title>Novel microbial diversity and functional potential in the marine mammal oral microbiome.</title>
        <authorList>
            <person name="Dudek N.K."/>
            <person name="Sun C.L."/>
            <person name="Burstein D."/>
            <person name="Kantor R.S."/>
            <person name="Aliaga Goltsman D.S."/>
            <person name="Bik E.M."/>
            <person name="Thomas B.C."/>
            <person name="Banfield J.F."/>
            <person name="Relman D.A."/>
        </authorList>
    </citation>
    <scope>NUCLEOTIDE SEQUENCE [LARGE SCALE GENOMIC DNA]</scope>
    <source>
        <strain evidence="3">DOLJORAL78_61_10</strain>
    </source>
</reference>
<name>A0A2G6KGR7_9ACTN</name>
<feature type="domain" description="MoaB/Mog" evidence="2">
    <location>
        <begin position="8"/>
        <end position="179"/>
    </location>
</feature>
<dbReference type="CDD" id="cd00885">
    <property type="entry name" value="cinA"/>
    <property type="match status" value="1"/>
</dbReference>
<dbReference type="NCBIfam" id="TIGR00177">
    <property type="entry name" value="molyb_syn"/>
    <property type="match status" value="1"/>
</dbReference>
<dbReference type="PANTHER" id="PTHR13939">
    <property type="entry name" value="NICOTINAMIDE-NUCLEOTIDE AMIDOHYDROLASE PNCC"/>
    <property type="match status" value="1"/>
</dbReference>
<dbReference type="SUPFAM" id="SSF53218">
    <property type="entry name" value="Molybdenum cofactor biosynthesis proteins"/>
    <property type="match status" value="1"/>
</dbReference>
<dbReference type="PIRSF" id="PIRSF006728">
    <property type="entry name" value="CinA"/>
    <property type="match status" value="1"/>
</dbReference>
<dbReference type="InterPro" id="IPR001453">
    <property type="entry name" value="MoaB/Mog_dom"/>
</dbReference>
<dbReference type="InterPro" id="IPR008135">
    <property type="entry name" value="Competence-induced_CinA"/>
</dbReference>
<sequence>MRSSMRCDVLAVGTELLLGQIVDTNSAWIGDRLASVGIDSAVQVKVGDNVGRLAGELRRLLVDADAVIICGGLGPTHDDITREAIAEVMGVELDVNDEAAERIGALFASRGRPMPSNNLRQAMVPVGARIIVQTRGTAPGLICPVTVDGADKVVFAVPGVPHEMKDMVERAVLPELIDRSGESGVIVSRVLKTWGESESGLNQRLDRIIAELDELGTPTLAFLASGWNGIKVRLTAKGSSVDDANRALDRWDGRVRAELGDLVYGVDDDTMESVVLALLEEKGWSLGCAESVTGGLVGGRLTEVPGASKVFRGSVVSYASEVKHRVLGVPQGPVVSEDAARAMARGARRVLGCDVALALTGVAGPSTQDGQPVGTLCLGLVWPGGEISTTARVPGQREQMRQYSVITALSWLRRQLSSPVADSC</sequence>
<dbReference type="EMBL" id="PDSL01000004">
    <property type="protein sequence ID" value="PIE34853.1"/>
    <property type="molecule type" value="Genomic_DNA"/>
</dbReference>
<evidence type="ECO:0000313" key="4">
    <source>
        <dbReference type="Proteomes" id="UP000230914"/>
    </source>
</evidence>
<proteinExistence type="inferred from homology"/>
<gene>
    <name evidence="3" type="ORF">CSA55_00110</name>
</gene>
<protein>
    <recommendedName>
        <fullName evidence="1">CinA-like protein</fullName>
    </recommendedName>
</protein>
<dbReference type="Gene3D" id="3.30.70.2860">
    <property type="match status" value="1"/>
</dbReference>
<dbReference type="Proteomes" id="UP000230914">
    <property type="component" value="Unassembled WGS sequence"/>
</dbReference>
<dbReference type="InterPro" id="IPR008136">
    <property type="entry name" value="CinA_C"/>
</dbReference>
<dbReference type="InterPro" id="IPR041424">
    <property type="entry name" value="CinA_KH"/>
</dbReference>
<dbReference type="Gene3D" id="3.40.980.10">
    <property type="entry name" value="MoaB/Mog-like domain"/>
    <property type="match status" value="1"/>
</dbReference>
<dbReference type="InterPro" id="IPR036653">
    <property type="entry name" value="CinA-like_C"/>
</dbReference>
<dbReference type="Gene3D" id="3.90.950.20">
    <property type="entry name" value="CinA-like"/>
    <property type="match status" value="1"/>
</dbReference>
<dbReference type="Pfam" id="PF00994">
    <property type="entry name" value="MoCF_biosynth"/>
    <property type="match status" value="1"/>
</dbReference>